<dbReference type="EMBL" id="JBFXLS010000005">
    <property type="protein sequence ID" value="KAL2833047.1"/>
    <property type="molecule type" value="Genomic_DNA"/>
</dbReference>
<accession>A0ABR4IZ26</accession>
<evidence type="ECO:0000313" key="2">
    <source>
        <dbReference type="Proteomes" id="UP001610335"/>
    </source>
</evidence>
<comment type="caution">
    <text evidence="1">The sequence shown here is derived from an EMBL/GenBank/DDBJ whole genome shotgun (WGS) entry which is preliminary data.</text>
</comment>
<keyword evidence="2" id="KW-1185">Reference proteome</keyword>
<gene>
    <name evidence="1" type="ORF">BDW59DRAFT_139097</name>
</gene>
<organism evidence="1 2">
    <name type="scientific">Aspergillus cavernicola</name>
    <dbReference type="NCBI Taxonomy" id="176166"/>
    <lineage>
        <taxon>Eukaryota</taxon>
        <taxon>Fungi</taxon>
        <taxon>Dikarya</taxon>
        <taxon>Ascomycota</taxon>
        <taxon>Pezizomycotina</taxon>
        <taxon>Eurotiomycetes</taxon>
        <taxon>Eurotiomycetidae</taxon>
        <taxon>Eurotiales</taxon>
        <taxon>Aspergillaceae</taxon>
        <taxon>Aspergillus</taxon>
        <taxon>Aspergillus subgen. Nidulantes</taxon>
    </lineage>
</organism>
<name>A0ABR4IZ26_9EURO</name>
<evidence type="ECO:0000313" key="1">
    <source>
        <dbReference type="EMBL" id="KAL2833047.1"/>
    </source>
</evidence>
<reference evidence="1 2" key="1">
    <citation type="submission" date="2024-07" db="EMBL/GenBank/DDBJ databases">
        <title>Section-level genome sequencing and comparative genomics of Aspergillus sections Usti and Cavernicolus.</title>
        <authorList>
            <consortium name="Lawrence Berkeley National Laboratory"/>
            <person name="Nybo J.L."/>
            <person name="Vesth T.C."/>
            <person name="Theobald S."/>
            <person name="Frisvad J.C."/>
            <person name="Larsen T.O."/>
            <person name="Kjaerboelling I."/>
            <person name="Rothschild-Mancinelli K."/>
            <person name="Lyhne E.K."/>
            <person name="Kogle M.E."/>
            <person name="Barry K."/>
            <person name="Clum A."/>
            <person name="Na H."/>
            <person name="Ledsgaard L."/>
            <person name="Lin J."/>
            <person name="Lipzen A."/>
            <person name="Kuo A."/>
            <person name="Riley R."/>
            <person name="Mondo S."/>
            <person name="LaButti K."/>
            <person name="Haridas S."/>
            <person name="Pangalinan J."/>
            <person name="Salamov A.A."/>
            <person name="Simmons B.A."/>
            <person name="Magnuson J.K."/>
            <person name="Chen J."/>
            <person name="Drula E."/>
            <person name="Henrissat B."/>
            <person name="Wiebenga A."/>
            <person name="Lubbers R.J."/>
            <person name="Gomes A.C."/>
            <person name="Makela M.R."/>
            <person name="Stajich J."/>
            <person name="Grigoriev I.V."/>
            <person name="Mortensen U.H."/>
            <person name="De vries R.P."/>
            <person name="Baker S.E."/>
            <person name="Andersen M.R."/>
        </authorList>
    </citation>
    <scope>NUCLEOTIDE SEQUENCE [LARGE SCALE GENOMIC DNA]</scope>
    <source>
        <strain evidence="1 2">CBS 600.67</strain>
    </source>
</reference>
<dbReference type="Proteomes" id="UP001610335">
    <property type="component" value="Unassembled WGS sequence"/>
</dbReference>
<proteinExistence type="predicted"/>
<sequence length="71" mass="7931">MLIPLSQMIQLSKSLAGWRKPDPSAILAGCSLIGLCWTNPGFRHQLTQTKIPLNGNRYSKWGRKKLIQGVL</sequence>
<protein>
    <submittedName>
        <fullName evidence="1">Uncharacterized protein</fullName>
    </submittedName>
</protein>